<dbReference type="Proteomes" id="UP000789405">
    <property type="component" value="Unassembled WGS sequence"/>
</dbReference>
<feature type="non-terminal residue" evidence="1">
    <location>
        <position position="43"/>
    </location>
</feature>
<dbReference type="AlphaFoldDB" id="A0A9N9K634"/>
<proteinExistence type="predicted"/>
<gene>
    <name evidence="1" type="ORF">DERYTH_LOCUS24988</name>
</gene>
<keyword evidence="2" id="KW-1185">Reference proteome</keyword>
<protein>
    <submittedName>
        <fullName evidence="1">1034_t:CDS:1</fullName>
    </submittedName>
</protein>
<reference evidence="1" key="1">
    <citation type="submission" date="2021-06" db="EMBL/GenBank/DDBJ databases">
        <authorList>
            <person name="Kallberg Y."/>
            <person name="Tangrot J."/>
            <person name="Rosling A."/>
        </authorList>
    </citation>
    <scope>NUCLEOTIDE SEQUENCE</scope>
    <source>
        <strain evidence="1">MA453B</strain>
    </source>
</reference>
<sequence>ELRKTAVAGVISVSTVDLEMYLAKYNAIISHELRIVKSYDLWN</sequence>
<organism evidence="1 2">
    <name type="scientific">Dentiscutata erythropus</name>
    <dbReference type="NCBI Taxonomy" id="1348616"/>
    <lineage>
        <taxon>Eukaryota</taxon>
        <taxon>Fungi</taxon>
        <taxon>Fungi incertae sedis</taxon>
        <taxon>Mucoromycota</taxon>
        <taxon>Glomeromycotina</taxon>
        <taxon>Glomeromycetes</taxon>
        <taxon>Diversisporales</taxon>
        <taxon>Gigasporaceae</taxon>
        <taxon>Dentiscutata</taxon>
    </lineage>
</organism>
<dbReference type="EMBL" id="CAJVPY010044429">
    <property type="protein sequence ID" value="CAG8808934.1"/>
    <property type="molecule type" value="Genomic_DNA"/>
</dbReference>
<feature type="non-terminal residue" evidence="1">
    <location>
        <position position="1"/>
    </location>
</feature>
<comment type="caution">
    <text evidence="1">The sequence shown here is derived from an EMBL/GenBank/DDBJ whole genome shotgun (WGS) entry which is preliminary data.</text>
</comment>
<evidence type="ECO:0000313" key="1">
    <source>
        <dbReference type="EMBL" id="CAG8808934.1"/>
    </source>
</evidence>
<name>A0A9N9K634_9GLOM</name>
<accession>A0A9N9K634</accession>
<evidence type="ECO:0000313" key="2">
    <source>
        <dbReference type="Proteomes" id="UP000789405"/>
    </source>
</evidence>